<keyword evidence="6" id="KW-1185">Reference proteome</keyword>
<reference evidence="3" key="3">
    <citation type="submission" date="2017-03" db="EMBL/GenBank/DDBJ databases">
        <authorList>
            <person name="Dastager S.G."/>
            <person name="Neurgaonkar P.S."/>
            <person name="Dharne M.S."/>
        </authorList>
    </citation>
    <scope>NUCLEOTIDE SEQUENCE</scope>
    <source>
        <strain evidence="3">DSM 25145</strain>
    </source>
</reference>
<feature type="transmembrane region" description="Helical" evidence="1">
    <location>
        <begin position="12"/>
        <end position="30"/>
    </location>
</feature>
<evidence type="ECO:0000313" key="3">
    <source>
        <dbReference type="EMBL" id="OXS74709.1"/>
    </source>
</evidence>
<keyword evidence="1" id="KW-0472">Membrane</keyword>
<dbReference type="PANTHER" id="PTHR34351:SF2">
    <property type="entry name" value="DUF58 DOMAIN-CONTAINING PROTEIN"/>
    <property type="match status" value="1"/>
</dbReference>
<dbReference type="Proteomes" id="UP000186385">
    <property type="component" value="Unassembled WGS sequence"/>
</dbReference>
<keyword evidence="1" id="KW-0812">Transmembrane</keyword>
<dbReference type="OrthoDB" id="140416at2"/>
<dbReference type="Pfam" id="PF01882">
    <property type="entry name" value="DUF58"/>
    <property type="match status" value="1"/>
</dbReference>
<dbReference type="PANTHER" id="PTHR34351">
    <property type="entry name" value="SLR1927 PROTEIN-RELATED"/>
    <property type="match status" value="1"/>
</dbReference>
<dbReference type="Proteomes" id="UP000215545">
    <property type="component" value="Unassembled WGS sequence"/>
</dbReference>
<name>A0A1N7BFU9_9BACI</name>
<reference evidence="6" key="2">
    <citation type="submission" date="2017-03" db="EMBL/GenBank/DDBJ databases">
        <title>Bacillus sp. V-88(T) DSM27956, whole genome shotgun sequencing project.</title>
        <authorList>
            <person name="Dastager S.G."/>
            <person name="Neurgaonkar P.S."/>
            <person name="Dharne M.S."/>
        </authorList>
    </citation>
    <scope>NUCLEOTIDE SEQUENCE [LARGE SCALE GENOMIC DNA]</scope>
    <source>
        <strain evidence="6">DSM 25145</strain>
    </source>
</reference>
<sequence length="398" mass="44689">MSKVQVKTKELLRFLLLIGLALLTFSYAMFQGGFVSWFLFFSFLPPALYAISLFLYSFSYHGERTFSKDTFLFHEPVRMHITLYRESRFPLFYLIAAEQLQHSSLLSDPQTKTVLSPGFKKKLTFTYEIDQMPRGEHHFTGIRLKTGDLFGLIEKEQQIPVENKIVVYPPLEDIQYRPPASSGDHGAAMTTASSYQHRDSSMAVGIRSYQPGDRLSLINWKATAKRSSLMTKEFEQHQSHDVMMVMDCTPSPQFEEAVSFTASAVKGIIRSGAQVGLLTVSDKRRYFQTDSSAGHEQQLFHHLATIQESGTASFAAVLEKEAAILQQSSTLLLVTTQLTKEAAERVRFYSGQGQSVAVFVVAGETAPATEQTHQQYGINVCVVQKGQFARAFAEVSRT</sequence>
<dbReference type="RefSeq" id="WP_045850291.1">
    <property type="nucleotide sequence ID" value="NZ_FTLX01000009.1"/>
</dbReference>
<reference evidence="4 5" key="1">
    <citation type="submission" date="2017-01" db="EMBL/GenBank/DDBJ databases">
        <authorList>
            <person name="Mah S.A."/>
            <person name="Swanson W.J."/>
            <person name="Moy G.W."/>
            <person name="Vacquier V.D."/>
        </authorList>
    </citation>
    <scope>NUCLEOTIDE SEQUENCE [LARGE SCALE GENOMIC DNA]</scope>
    <source>
        <strain evidence="4 5">NIO-1016</strain>
    </source>
</reference>
<evidence type="ECO:0000256" key="1">
    <source>
        <dbReference type="SAM" id="Phobius"/>
    </source>
</evidence>
<dbReference type="AlphaFoldDB" id="A0A1N7BFU9"/>
<keyword evidence="1" id="KW-1133">Transmembrane helix</keyword>
<feature type="transmembrane region" description="Helical" evidence="1">
    <location>
        <begin position="36"/>
        <end position="58"/>
    </location>
</feature>
<feature type="domain" description="DUF58" evidence="2">
    <location>
        <begin position="206"/>
        <end position="361"/>
    </location>
</feature>
<evidence type="ECO:0000313" key="6">
    <source>
        <dbReference type="Proteomes" id="UP000215545"/>
    </source>
</evidence>
<dbReference type="EMBL" id="MWSK01000009">
    <property type="protein sequence ID" value="OXS74709.1"/>
    <property type="molecule type" value="Genomic_DNA"/>
</dbReference>
<evidence type="ECO:0000259" key="2">
    <source>
        <dbReference type="Pfam" id="PF01882"/>
    </source>
</evidence>
<dbReference type="InterPro" id="IPR002881">
    <property type="entry name" value="DUF58"/>
</dbReference>
<accession>A0A1N7BFU9</accession>
<evidence type="ECO:0000313" key="5">
    <source>
        <dbReference type="Proteomes" id="UP000186385"/>
    </source>
</evidence>
<organism evidence="4 5">
    <name type="scientific">Domibacillus enclensis</name>
    <dbReference type="NCBI Taxonomy" id="1017273"/>
    <lineage>
        <taxon>Bacteria</taxon>
        <taxon>Bacillati</taxon>
        <taxon>Bacillota</taxon>
        <taxon>Bacilli</taxon>
        <taxon>Bacillales</taxon>
        <taxon>Bacillaceae</taxon>
        <taxon>Domibacillus</taxon>
    </lineage>
</organism>
<proteinExistence type="predicted"/>
<evidence type="ECO:0000313" key="4">
    <source>
        <dbReference type="EMBL" id="SIR50116.1"/>
    </source>
</evidence>
<dbReference type="EMBL" id="FTLX01000009">
    <property type="protein sequence ID" value="SIR50116.1"/>
    <property type="molecule type" value="Genomic_DNA"/>
</dbReference>
<protein>
    <submittedName>
        <fullName evidence="3">DUF58 domain-containing protein</fullName>
    </submittedName>
    <submittedName>
        <fullName evidence="4">Uncharacterized conserved protein, DUF58 family, contains vWF domain</fullName>
    </submittedName>
</protein>
<dbReference type="STRING" id="1017273.SAMN05443094_10975"/>
<gene>
    <name evidence="3" type="ORF">B1B05_16235</name>
    <name evidence="4" type="ORF">SAMN05443094_10975</name>
</gene>